<evidence type="ECO:0000256" key="1">
    <source>
        <dbReference type="ARBA" id="ARBA00023125"/>
    </source>
</evidence>
<feature type="domain" description="HTH luxR-type" evidence="2">
    <location>
        <begin position="98"/>
        <end position="155"/>
    </location>
</feature>
<dbReference type="RefSeq" id="WP_107169136.1">
    <property type="nucleotide sequence ID" value="NZ_CP038498.1"/>
</dbReference>
<protein>
    <submittedName>
        <fullName evidence="3">Helix-turn-helix domain-containing protein</fullName>
    </submittedName>
</protein>
<gene>
    <name evidence="3" type="ORF">E2566_16455</name>
</gene>
<evidence type="ECO:0000259" key="2">
    <source>
        <dbReference type="SMART" id="SM00421"/>
    </source>
</evidence>
<dbReference type="Proteomes" id="UP000502681">
    <property type="component" value="Chromosome"/>
</dbReference>
<dbReference type="InterPro" id="IPR036388">
    <property type="entry name" value="WH-like_DNA-bd_sf"/>
</dbReference>
<keyword evidence="1" id="KW-0238">DNA-binding</keyword>
<dbReference type="InterPro" id="IPR016032">
    <property type="entry name" value="Sig_transdc_resp-reg_C-effctor"/>
</dbReference>
<sequence>MNVDIFSRCAFTRGAFECLGNQLNTNVHIAVFDVGLYISDYQEYFHEGKYALIIVLNARKHPPISVSRKIILLSKSTPLKKIIRTIRSYLLKRCEFSQVALTSRERLYYKYWLEGKTTAAIAITMSESIKTVSNIKQSIYRKYDTSDLYTFMLIMKISQINSNVDCHHYKLSDGIEIKSPPLKRRKNAQFNSSVNATMHVDFYSSA</sequence>
<dbReference type="Gene3D" id="1.10.10.10">
    <property type="entry name" value="Winged helix-like DNA-binding domain superfamily/Winged helix DNA-binding domain"/>
    <property type="match status" value="1"/>
</dbReference>
<dbReference type="SMART" id="SM00421">
    <property type="entry name" value="HTH_LUXR"/>
    <property type="match status" value="1"/>
</dbReference>
<evidence type="ECO:0000313" key="4">
    <source>
        <dbReference type="Proteomes" id="UP000502681"/>
    </source>
</evidence>
<evidence type="ECO:0000313" key="3">
    <source>
        <dbReference type="EMBL" id="QJA21387.1"/>
    </source>
</evidence>
<organism evidence="3 4">
    <name type="scientific">Pectobacterium punjabense</name>
    <dbReference type="NCBI Taxonomy" id="2108399"/>
    <lineage>
        <taxon>Bacteria</taxon>
        <taxon>Pseudomonadati</taxon>
        <taxon>Pseudomonadota</taxon>
        <taxon>Gammaproteobacteria</taxon>
        <taxon>Enterobacterales</taxon>
        <taxon>Pectobacteriaceae</taxon>
        <taxon>Pectobacterium</taxon>
    </lineage>
</organism>
<dbReference type="EMBL" id="CP038498">
    <property type="protein sequence ID" value="QJA21387.1"/>
    <property type="molecule type" value="Genomic_DNA"/>
</dbReference>
<name>A0ABX6L538_9GAMM</name>
<dbReference type="InterPro" id="IPR000792">
    <property type="entry name" value="Tscrpt_reg_LuxR_C"/>
</dbReference>
<dbReference type="GeneID" id="90764541"/>
<dbReference type="Pfam" id="PF00196">
    <property type="entry name" value="GerE"/>
    <property type="match status" value="1"/>
</dbReference>
<proteinExistence type="predicted"/>
<accession>A0ABX6L538</accession>
<dbReference type="SUPFAM" id="SSF46894">
    <property type="entry name" value="C-terminal effector domain of the bipartite response regulators"/>
    <property type="match status" value="1"/>
</dbReference>
<reference evidence="3 4" key="1">
    <citation type="submission" date="2019-04" db="EMBL/GenBank/DDBJ databases">
        <title>Whole Genome Sequencing of Pectobacterium punjabense SS95.</title>
        <authorList>
            <person name="Sarfraz S."/>
            <person name="Oulghazi S."/>
            <person name="Roques C."/>
            <person name="Vandecasteele C."/>
            <person name="Faure D."/>
        </authorList>
    </citation>
    <scope>NUCLEOTIDE SEQUENCE [LARGE SCALE GENOMIC DNA]</scope>
    <source>
        <strain evidence="3 4">SS95</strain>
    </source>
</reference>
<keyword evidence="4" id="KW-1185">Reference proteome</keyword>